<dbReference type="Proteomes" id="UP000887159">
    <property type="component" value="Unassembled WGS sequence"/>
</dbReference>
<accession>A0A8X6WGR0</accession>
<evidence type="ECO:0000313" key="2">
    <source>
        <dbReference type="Proteomes" id="UP000887159"/>
    </source>
</evidence>
<reference evidence="1" key="1">
    <citation type="submission" date="2020-08" db="EMBL/GenBank/DDBJ databases">
        <title>Multicomponent nature underlies the extraordinary mechanical properties of spider dragline silk.</title>
        <authorList>
            <person name="Kono N."/>
            <person name="Nakamura H."/>
            <person name="Mori M."/>
            <person name="Yoshida Y."/>
            <person name="Ohtoshi R."/>
            <person name="Malay A.D."/>
            <person name="Moran D.A.P."/>
            <person name="Tomita M."/>
            <person name="Numata K."/>
            <person name="Arakawa K."/>
        </authorList>
    </citation>
    <scope>NUCLEOTIDE SEQUENCE</scope>
</reference>
<comment type="caution">
    <text evidence="1">The sequence shown here is derived from an EMBL/GenBank/DDBJ whole genome shotgun (WGS) entry which is preliminary data.</text>
</comment>
<sequence>MVLQARSQIYSNELTLSKLKRKCGTLRGVVTKQITKLESDTLIPDIAVEDLEESFQLLTERGEELKLIDSQIESLIEIDGMEAEFDIVEEYREKIMRTRFKVLKLI</sequence>
<gene>
    <name evidence="1" type="ORF">TNCV_1373691</name>
</gene>
<evidence type="ECO:0000313" key="1">
    <source>
        <dbReference type="EMBL" id="GFY34678.1"/>
    </source>
</evidence>
<dbReference type="EMBL" id="BMAU01021426">
    <property type="protein sequence ID" value="GFY34678.1"/>
    <property type="molecule type" value="Genomic_DNA"/>
</dbReference>
<keyword evidence="2" id="KW-1185">Reference proteome</keyword>
<name>A0A8X6WGR0_TRICX</name>
<organism evidence="1 2">
    <name type="scientific">Trichonephila clavipes</name>
    <name type="common">Golden silk orbweaver</name>
    <name type="synonym">Nephila clavipes</name>
    <dbReference type="NCBI Taxonomy" id="2585209"/>
    <lineage>
        <taxon>Eukaryota</taxon>
        <taxon>Metazoa</taxon>
        <taxon>Ecdysozoa</taxon>
        <taxon>Arthropoda</taxon>
        <taxon>Chelicerata</taxon>
        <taxon>Arachnida</taxon>
        <taxon>Araneae</taxon>
        <taxon>Araneomorphae</taxon>
        <taxon>Entelegynae</taxon>
        <taxon>Araneoidea</taxon>
        <taxon>Nephilidae</taxon>
        <taxon>Trichonephila</taxon>
    </lineage>
</organism>
<protein>
    <submittedName>
        <fullName evidence="1">Uncharacterized protein</fullName>
    </submittedName>
</protein>
<dbReference type="AlphaFoldDB" id="A0A8X6WGR0"/>
<proteinExistence type="predicted"/>